<gene>
    <name evidence="4" type="ORF">CSSPJE1EN2_LOCUS10926</name>
</gene>
<dbReference type="Pfam" id="PF15249">
    <property type="entry name" value="GLTSCR1"/>
    <property type="match status" value="1"/>
</dbReference>
<dbReference type="InterPro" id="IPR052438">
    <property type="entry name" value="Chromatin_remod/trans_coact"/>
</dbReference>
<feature type="compositionally biased region" description="Low complexity" evidence="2">
    <location>
        <begin position="1"/>
        <end position="14"/>
    </location>
</feature>
<feature type="coiled-coil region" evidence="1">
    <location>
        <begin position="159"/>
        <end position="234"/>
    </location>
</feature>
<evidence type="ECO:0000259" key="3">
    <source>
        <dbReference type="Pfam" id="PF15249"/>
    </source>
</evidence>
<reference evidence="4" key="1">
    <citation type="submission" date="2024-03" db="EMBL/GenBank/DDBJ databases">
        <authorList>
            <consortium name="ELIXIR-Norway"/>
            <consortium name="Elixir Norway"/>
        </authorList>
    </citation>
    <scope>NUCLEOTIDE SEQUENCE</scope>
</reference>
<sequence length="318" mass="35540">MATPQQPQQQQTTQLPAKPKMKDKKPTVASYPAKPHKTGAAADSKFPDKLEVEMARQDVLRVCNPDFKRPFSSVEDACERLLPYHIVAEYEPDDMEVSTSESGVPVSRSQAWKESLESKSSDFMRMLDKQINTFNTIMRRRAEGDMRGEERLLVEKWLLVDERQKLADARAQIEAKEKAEREAQEARVKEALAQAERARAEALARAEAQAQAEAARAQATAQAEAAQQDDAEQQTNQVSNLQQVINLSQLQQPQRGGDGVENLEDWESSEAEEDDVAQGGDDKEEEDDEEGDNDSEGFFMDDEGGREMLVENGPDGGR</sequence>
<protein>
    <recommendedName>
        <fullName evidence="3">GLTSCR protein conserved domain-containing protein</fullName>
    </recommendedName>
</protein>
<feature type="region of interest" description="Disordered" evidence="2">
    <location>
        <begin position="1"/>
        <end position="45"/>
    </location>
</feature>
<name>A0ABP1AZL8_9BRYO</name>
<dbReference type="Proteomes" id="UP001497522">
    <property type="component" value="Chromosome 17"/>
</dbReference>
<evidence type="ECO:0000313" key="5">
    <source>
        <dbReference type="Proteomes" id="UP001497522"/>
    </source>
</evidence>
<evidence type="ECO:0000256" key="2">
    <source>
        <dbReference type="SAM" id="MobiDB-lite"/>
    </source>
</evidence>
<evidence type="ECO:0000256" key="1">
    <source>
        <dbReference type="SAM" id="Coils"/>
    </source>
</evidence>
<keyword evidence="1" id="KW-0175">Coiled coil</keyword>
<dbReference type="InterPro" id="IPR015671">
    <property type="entry name" value="GSCR1_dom"/>
</dbReference>
<keyword evidence="5" id="KW-1185">Reference proteome</keyword>
<dbReference type="PANTHER" id="PTHR15572">
    <property type="entry name" value="GLIOMA TUMOR SUPPRESSOR CANDIDATE REGION GENE 1"/>
    <property type="match status" value="1"/>
</dbReference>
<accession>A0ABP1AZL8</accession>
<dbReference type="PANTHER" id="PTHR15572:SF0">
    <property type="entry name" value="GLUTAMINE-RICH PROTEIN-RELATED"/>
    <property type="match status" value="1"/>
</dbReference>
<evidence type="ECO:0000313" key="4">
    <source>
        <dbReference type="EMBL" id="CAK9867931.1"/>
    </source>
</evidence>
<organism evidence="4 5">
    <name type="scientific">Sphagnum jensenii</name>
    <dbReference type="NCBI Taxonomy" id="128206"/>
    <lineage>
        <taxon>Eukaryota</taxon>
        <taxon>Viridiplantae</taxon>
        <taxon>Streptophyta</taxon>
        <taxon>Embryophyta</taxon>
        <taxon>Bryophyta</taxon>
        <taxon>Sphagnophytina</taxon>
        <taxon>Sphagnopsida</taxon>
        <taxon>Sphagnales</taxon>
        <taxon>Sphagnaceae</taxon>
        <taxon>Sphagnum</taxon>
    </lineage>
</organism>
<feature type="region of interest" description="Disordered" evidence="2">
    <location>
        <begin position="249"/>
        <end position="318"/>
    </location>
</feature>
<proteinExistence type="predicted"/>
<dbReference type="EMBL" id="OZ023718">
    <property type="protein sequence ID" value="CAK9867931.1"/>
    <property type="molecule type" value="Genomic_DNA"/>
</dbReference>
<feature type="compositionally biased region" description="Acidic residues" evidence="2">
    <location>
        <begin position="261"/>
        <end position="302"/>
    </location>
</feature>
<feature type="domain" description="GLTSCR protein conserved" evidence="3">
    <location>
        <begin position="60"/>
        <end position="170"/>
    </location>
</feature>